<evidence type="ECO:0000313" key="3">
    <source>
        <dbReference type="Proteomes" id="UP001367676"/>
    </source>
</evidence>
<dbReference type="SUPFAM" id="SSF57997">
    <property type="entry name" value="Tropomyosin"/>
    <property type="match status" value="1"/>
</dbReference>
<evidence type="ECO:0000313" key="2">
    <source>
        <dbReference type="EMBL" id="KAK7575805.1"/>
    </source>
</evidence>
<dbReference type="EMBL" id="JBBCAQ010000036">
    <property type="protein sequence ID" value="KAK7575805.1"/>
    <property type="molecule type" value="Genomic_DNA"/>
</dbReference>
<dbReference type="PANTHER" id="PTHR18863:SF6">
    <property type="entry name" value="COILED-COIL DOMAIN-CONTAINING PROTEIN 170"/>
    <property type="match status" value="1"/>
</dbReference>
<keyword evidence="1" id="KW-0175">Coiled coil</keyword>
<evidence type="ECO:0000256" key="1">
    <source>
        <dbReference type="SAM" id="Coils"/>
    </source>
</evidence>
<comment type="caution">
    <text evidence="2">The sequence shown here is derived from an EMBL/GenBank/DDBJ whole genome shotgun (WGS) entry which is preliminary data.</text>
</comment>
<dbReference type="PANTHER" id="PTHR18863">
    <property type="entry name" value="TSEC-2-RELATED"/>
    <property type="match status" value="1"/>
</dbReference>
<dbReference type="Gene3D" id="1.10.287.1490">
    <property type="match status" value="1"/>
</dbReference>
<gene>
    <name evidence="2" type="ORF">V9T40_012091</name>
</gene>
<keyword evidence="3" id="KW-1185">Reference proteome</keyword>
<protein>
    <recommendedName>
        <fullName evidence="4">Coiled-coil domain-containing protein 170</fullName>
    </recommendedName>
</protein>
<feature type="coiled-coil region" evidence="1">
    <location>
        <begin position="42"/>
        <end position="139"/>
    </location>
</feature>
<dbReference type="AlphaFoldDB" id="A0AAN9Y044"/>
<name>A0AAN9Y044_9HEMI</name>
<dbReference type="InterPro" id="IPR039139">
    <property type="entry name" value="CCDC170-like"/>
</dbReference>
<proteinExistence type="predicted"/>
<feature type="coiled-coil region" evidence="1">
    <location>
        <begin position="217"/>
        <end position="420"/>
    </location>
</feature>
<sequence length="743" mass="86724">MSSHTDTESDWQVFYVLREASEMTSTDDTRIHDVTTSLRSELAALQYKRDRLLNELQDVRNQLKNREQRVLELQNETDQLKEQSARQNSIITSLRNRVQELEERERTLNNALTRTEMSVETLTRENRYQNEKIKEIELKTNHLDLERSSEEQNKKIVQRNMVDVVKRLAAALGAESFESTSVEVITHKASELIQDVSMLRSKNFTLTDTLSTVEIELRSCRDQLEKVISDRESLKRQTTSYLLELDRLKQEKESLESKNRLLERELSEIKDKLQVVSRGLNNAATNISSQEATIDSLKSDIKQKEDRIQEVQNELTHLLETLAIVTSSPTHFVEPQVITIRERVKEIVHELKEKSVELEDLRAKYTTLSQQSTYDTEIRLQDKGRLKALEEEKSLIESRLHKTESELTSCEINRENLKRDKVIFVTFLDRLSRILNMDEISKEVGIELHTESILLRAEQLAKLESGKTIDKSAVVYQLQKRVRTLREQLQRRDLHLDLLRKKINLQEENSRVRSILEAEKEEANLRAKKLQKQNEKLQQQLTEARSSSRDLRNQLADAEEFKSKAIERGHKIEELQKRLNESETLRIRYLEKLTSLKDQLRITSETCDQDRTMNEHTIKLLKDDLLKTKQSLTECQRSENLLSDLRRSVVSLLGLDSSTPDYEIVSKLSKLINAHREYTLVSRRYDDPVRNTGGLSPRYTTLDHGTTASRHLTFDNTRFYDSILDDVDENLNASYNKRPTRNL</sequence>
<reference evidence="2 3" key="1">
    <citation type="submission" date="2024-03" db="EMBL/GenBank/DDBJ databases">
        <title>Adaptation during the transition from Ophiocordyceps entomopathogen to insect associate is accompanied by gene loss and intensified selection.</title>
        <authorList>
            <person name="Ward C.M."/>
            <person name="Onetto C.A."/>
            <person name="Borneman A.R."/>
        </authorList>
    </citation>
    <scope>NUCLEOTIDE SEQUENCE [LARGE SCALE GENOMIC DNA]</scope>
    <source>
        <strain evidence="2">AWRI1</strain>
        <tissue evidence="2">Single Adult Female</tissue>
    </source>
</reference>
<evidence type="ECO:0008006" key="4">
    <source>
        <dbReference type="Google" id="ProtNLM"/>
    </source>
</evidence>
<feature type="coiled-coil region" evidence="1">
    <location>
        <begin position="502"/>
        <end position="592"/>
    </location>
</feature>
<organism evidence="2 3">
    <name type="scientific">Parthenolecanium corni</name>
    <dbReference type="NCBI Taxonomy" id="536013"/>
    <lineage>
        <taxon>Eukaryota</taxon>
        <taxon>Metazoa</taxon>
        <taxon>Ecdysozoa</taxon>
        <taxon>Arthropoda</taxon>
        <taxon>Hexapoda</taxon>
        <taxon>Insecta</taxon>
        <taxon>Pterygota</taxon>
        <taxon>Neoptera</taxon>
        <taxon>Paraneoptera</taxon>
        <taxon>Hemiptera</taxon>
        <taxon>Sternorrhyncha</taxon>
        <taxon>Coccoidea</taxon>
        <taxon>Coccidae</taxon>
        <taxon>Parthenolecanium</taxon>
    </lineage>
</organism>
<accession>A0AAN9Y044</accession>
<dbReference type="Proteomes" id="UP001367676">
    <property type="component" value="Unassembled WGS sequence"/>
</dbReference>